<evidence type="ECO:0000313" key="1">
    <source>
        <dbReference type="EMBL" id="KYG67113.1"/>
    </source>
</evidence>
<reference evidence="1 2" key="1">
    <citation type="submission" date="2016-03" db="EMBL/GenBank/DDBJ databases">
        <authorList>
            <person name="Ploux O."/>
        </authorList>
    </citation>
    <scope>NUCLEOTIDE SEQUENCE [LARGE SCALE GENOMIC DNA]</scope>
    <source>
        <strain evidence="1 2">R0</strain>
    </source>
</reference>
<organism evidence="1 2">
    <name type="scientific">Bdellovibrio bacteriovorus</name>
    <dbReference type="NCBI Taxonomy" id="959"/>
    <lineage>
        <taxon>Bacteria</taxon>
        <taxon>Pseudomonadati</taxon>
        <taxon>Bdellovibrionota</taxon>
        <taxon>Bdellovibrionia</taxon>
        <taxon>Bdellovibrionales</taxon>
        <taxon>Pseudobdellovibrionaceae</taxon>
        <taxon>Bdellovibrio</taxon>
    </lineage>
</organism>
<protein>
    <submittedName>
        <fullName evidence="1">Uncharacterized protein</fullName>
    </submittedName>
</protein>
<dbReference type="Proteomes" id="UP000075320">
    <property type="component" value="Unassembled WGS sequence"/>
</dbReference>
<dbReference type="OrthoDB" id="5291053at2"/>
<dbReference type="AlphaFoldDB" id="A0A150WRH1"/>
<sequence>MKIQDRSYSTKIFRPKPLIHKEDDGSLIVIATSWGQPEHAERAKEEVVKYVTAAKSDVEVTSPFEFLTCLSDEVNYVRTGVLIANDILYRGENRNEYFSGVELLAVFKRGPQVAWAQVGCPSLFIRRARQGMQPLSIGQDLSAEMSNADETLPPLPSQLLGLDPTCYVQCGHTYVKDEDQLVLLASTAVSTSLWVQNYEDLQLSSVTQKMIQENPESPFWLGLINMTE</sequence>
<comment type="caution">
    <text evidence="1">The sequence shown here is derived from an EMBL/GenBank/DDBJ whole genome shotgun (WGS) entry which is preliminary data.</text>
</comment>
<accession>A0A150WRH1</accession>
<proteinExistence type="predicted"/>
<name>A0A150WRH1_BDEBC</name>
<evidence type="ECO:0000313" key="2">
    <source>
        <dbReference type="Proteomes" id="UP000075320"/>
    </source>
</evidence>
<dbReference type="RefSeq" id="WP_061834689.1">
    <property type="nucleotide sequence ID" value="NZ_LUKE01000001.1"/>
</dbReference>
<dbReference type="EMBL" id="LUKE01000001">
    <property type="protein sequence ID" value="KYG67113.1"/>
    <property type="molecule type" value="Genomic_DNA"/>
</dbReference>
<gene>
    <name evidence="1" type="ORF">AZI86_08870</name>
</gene>
<keyword evidence="2" id="KW-1185">Reference proteome</keyword>